<keyword evidence="2 6" id="KW-0560">Oxidoreductase</keyword>
<dbReference type="InterPro" id="IPR016163">
    <property type="entry name" value="Ald_DH_C"/>
</dbReference>
<dbReference type="PATRIC" id="fig|1415166.3.peg.2820"/>
<protein>
    <recommendedName>
        <fullName evidence="3">aldehyde dehydrogenase (NAD(+))</fullName>
        <ecNumber evidence="3">1.2.1.3</ecNumber>
    </recommendedName>
</protein>
<evidence type="ECO:0000256" key="2">
    <source>
        <dbReference type="ARBA" id="ARBA00023002"/>
    </source>
</evidence>
<dbReference type="InterPro" id="IPR029510">
    <property type="entry name" value="Ald_DH_CS_GLU"/>
</dbReference>
<dbReference type="Proteomes" id="UP000019150">
    <property type="component" value="Chromosome"/>
</dbReference>
<dbReference type="EMBL" id="CP006850">
    <property type="protein sequence ID" value="AHH17543.1"/>
    <property type="molecule type" value="Genomic_DNA"/>
</dbReference>
<dbReference type="PROSITE" id="PS00070">
    <property type="entry name" value="ALDEHYDE_DEHYDR_CYS"/>
    <property type="match status" value="1"/>
</dbReference>
<dbReference type="GO" id="GO:0004029">
    <property type="term" value="F:aldehyde dehydrogenase (NAD+) activity"/>
    <property type="evidence" value="ECO:0007669"/>
    <property type="project" value="UniProtKB-EC"/>
</dbReference>
<gene>
    <name evidence="8" type="ORF">NONO_c27510</name>
</gene>
<dbReference type="InterPro" id="IPR016160">
    <property type="entry name" value="Ald_DH_CS_CYS"/>
</dbReference>
<dbReference type="Pfam" id="PF00171">
    <property type="entry name" value="Aldedh"/>
    <property type="match status" value="1"/>
</dbReference>
<comment type="similarity">
    <text evidence="1 6">Belongs to the aldehyde dehydrogenase family.</text>
</comment>
<accession>W5TEX1</accession>
<dbReference type="FunFam" id="3.40.309.10:FF:000009">
    <property type="entry name" value="Aldehyde dehydrogenase A"/>
    <property type="match status" value="1"/>
</dbReference>
<evidence type="ECO:0000256" key="6">
    <source>
        <dbReference type="RuleBase" id="RU003345"/>
    </source>
</evidence>
<dbReference type="CDD" id="cd07139">
    <property type="entry name" value="ALDH_AldA-Rv0768"/>
    <property type="match status" value="1"/>
</dbReference>
<sequence>MWHDNSSRFYIDGRWTDAASDATFEVRSPFTEEPIARVAAGSKADVDNAVAAARRAFDHGPWRRMSLAERAGVVRSFRDHLAAHATELAELVTAEMGCPISQTRTSQSGAAIALLDTNLEFAEQYPWESLRRSALGNALVVRRPIGVVAAVVPWNAPVSVAMLKLAPALLAGCSIVLKPSPEAPLSVHYLAAAADAAGIPPGVLNFVVADRAESEYLVTHPGVDKVSFTGSTAAGRRIATLCGNDIRRYTLELGGKSAAIVLDDADLDAVVTSLRSLSFRYNGQACTNKTRIVVSRERYDEVVGALAEMISGFTIGDPADKATDIGPLVSPRQRDRVEGYLAKGRAEGARVVIGGGRPAAFGRGMFVEPTLFAEVTNDMTIAQEEIFGPVVGVIAVDGEDEAIAVANDSHYGLSGAVYSADPEHAYAVATRLQTGSVEINGAGTGFHAALGGFKLSGVGREAGLEGFDAFVELTSFGLPAAFADGLG</sequence>
<dbReference type="KEGG" id="nno:NONO_c27510"/>
<keyword evidence="9" id="KW-1185">Reference proteome</keyword>
<dbReference type="OrthoDB" id="6882680at2"/>
<name>W5TEX1_9NOCA</name>
<reference evidence="8 9" key="1">
    <citation type="journal article" date="2014" name="Appl. Environ. Microbiol.">
        <title>Insights into the Microbial Degradation of Rubber and Gutta-Percha by Analysis of the Complete Genome of Nocardia nova SH22a.</title>
        <authorList>
            <person name="Luo Q."/>
            <person name="Hiessl S."/>
            <person name="Poehlein A."/>
            <person name="Daniel R."/>
            <person name="Steinbuchel A."/>
        </authorList>
    </citation>
    <scope>NUCLEOTIDE SEQUENCE [LARGE SCALE GENOMIC DNA]</scope>
    <source>
        <strain evidence="8">SH22a</strain>
    </source>
</reference>
<dbReference type="InterPro" id="IPR016162">
    <property type="entry name" value="Ald_DH_N"/>
</dbReference>
<dbReference type="HOGENOM" id="CLU_005391_0_0_11"/>
<organism evidence="8 9">
    <name type="scientific">Nocardia nova SH22a</name>
    <dbReference type="NCBI Taxonomy" id="1415166"/>
    <lineage>
        <taxon>Bacteria</taxon>
        <taxon>Bacillati</taxon>
        <taxon>Actinomycetota</taxon>
        <taxon>Actinomycetes</taxon>
        <taxon>Mycobacteriales</taxon>
        <taxon>Nocardiaceae</taxon>
        <taxon>Nocardia</taxon>
    </lineage>
</organism>
<dbReference type="AlphaFoldDB" id="W5TEX1"/>
<dbReference type="FunFam" id="3.40.605.10:FF:000007">
    <property type="entry name" value="NAD/NADP-dependent betaine aldehyde dehydrogenase"/>
    <property type="match status" value="1"/>
</dbReference>
<dbReference type="InterPro" id="IPR016161">
    <property type="entry name" value="Ald_DH/histidinol_DH"/>
</dbReference>
<dbReference type="RefSeq" id="WP_025349012.1">
    <property type="nucleotide sequence ID" value="NZ_CP006850.1"/>
</dbReference>
<evidence type="ECO:0000256" key="5">
    <source>
        <dbReference type="PROSITE-ProRule" id="PRU10007"/>
    </source>
</evidence>
<dbReference type="STRING" id="1415166.NONO_c27510"/>
<dbReference type="PANTHER" id="PTHR42804:SF1">
    <property type="entry name" value="ALDEHYDE DEHYDROGENASE-RELATED"/>
    <property type="match status" value="1"/>
</dbReference>
<comment type="catalytic activity">
    <reaction evidence="4">
        <text>an aldehyde + NAD(+) + H2O = a carboxylate + NADH + 2 H(+)</text>
        <dbReference type="Rhea" id="RHEA:16185"/>
        <dbReference type="ChEBI" id="CHEBI:15377"/>
        <dbReference type="ChEBI" id="CHEBI:15378"/>
        <dbReference type="ChEBI" id="CHEBI:17478"/>
        <dbReference type="ChEBI" id="CHEBI:29067"/>
        <dbReference type="ChEBI" id="CHEBI:57540"/>
        <dbReference type="ChEBI" id="CHEBI:57945"/>
        <dbReference type="EC" id="1.2.1.3"/>
    </reaction>
</comment>
<evidence type="ECO:0000256" key="3">
    <source>
        <dbReference type="ARBA" id="ARBA00024226"/>
    </source>
</evidence>
<evidence type="ECO:0000256" key="1">
    <source>
        <dbReference type="ARBA" id="ARBA00009986"/>
    </source>
</evidence>
<evidence type="ECO:0000313" key="8">
    <source>
        <dbReference type="EMBL" id="AHH17543.1"/>
    </source>
</evidence>
<dbReference type="EC" id="1.2.1.3" evidence="3"/>
<feature type="domain" description="Aldehyde dehydrogenase" evidence="7">
    <location>
        <begin position="15"/>
        <end position="474"/>
    </location>
</feature>
<evidence type="ECO:0000313" key="9">
    <source>
        <dbReference type="Proteomes" id="UP000019150"/>
    </source>
</evidence>
<dbReference type="InterPro" id="IPR015590">
    <property type="entry name" value="Aldehyde_DH_dom"/>
</dbReference>
<evidence type="ECO:0000256" key="4">
    <source>
        <dbReference type="ARBA" id="ARBA00049194"/>
    </source>
</evidence>
<dbReference type="PROSITE" id="PS00687">
    <property type="entry name" value="ALDEHYDE_DEHYDR_GLU"/>
    <property type="match status" value="1"/>
</dbReference>
<proteinExistence type="inferred from homology"/>
<dbReference type="SUPFAM" id="SSF53720">
    <property type="entry name" value="ALDH-like"/>
    <property type="match status" value="1"/>
</dbReference>
<dbReference type="eggNOG" id="COG1012">
    <property type="taxonomic scope" value="Bacteria"/>
</dbReference>
<dbReference type="PANTHER" id="PTHR42804">
    <property type="entry name" value="ALDEHYDE DEHYDROGENASE"/>
    <property type="match status" value="1"/>
</dbReference>
<feature type="active site" evidence="5">
    <location>
        <position position="252"/>
    </location>
</feature>
<dbReference type="Gene3D" id="3.40.605.10">
    <property type="entry name" value="Aldehyde Dehydrogenase, Chain A, domain 1"/>
    <property type="match status" value="1"/>
</dbReference>
<evidence type="ECO:0000259" key="7">
    <source>
        <dbReference type="Pfam" id="PF00171"/>
    </source>
</evidence>
<dbReference type="Gene3D" id="3.40.309.10">
    <property type="entry name" value="Aldehyde Dehydrogenase, Chain A, domain 2"/>
    <property type="match status" value="1"/>
</dbReference>